<keyword evidence="3" id="KW-1185">Reference proteome</keyword>
<dbReference type="Gramene" id="mRNA:HanXRQr2_Chr17g0788881">
    <property type="protein sequence ID" value="CDS:HanXRQr2_Chr17g0788881.1"/>
    <property type="gene ID" value="HanXRQr2_Chr17g0788881"/>
</dbReference>
<dbReference type="Proteomes" id="UP000215914">
    <property type="component" value="Unassembled WGS sequence"/>
</dbReference>
<evidence type="ECO:0000256" key="1">
    <source>
        <dbReference type="SAM" id="Phobius"/>
    </source>
</evidence>
<feature type="transmembrane region" description="Helical" evidence="1">
    <location>
        <begin position="198"/>
        <end position="217"/>
    </location>
</feature>
<sequence>MRSHNYSSSRCRQVVDILHDSHTILLSKIITEDDFGQLIFSCYRDEDTETGERFSEPMVWIGIYIATASFLCILAMAADLLHGLWNKKLWFPCKYFSLNAASVTVITIAMKLPVDLSSGMESYVDQATKIGSLGFMCTMMANLMPSLASMDNNTLVANVIGLCILVITVTVNICIQINTSVITNKTYGPQYDDIVFDFVMVAYSYMTMILLLLIMMVSSSLTVPSFKEILEYKYQAINKISLTTDQSHMFTVEKLRQHVRRYWVMAETGKPQFGMASNPLSTASGVVCVVVFVLNFLMVFKFLFGLYGLERLLYVAMNLYASPYKWSTLAILLTQSIGVVVGTIAPISRCFSVFSFKLCTKWNRNDFIFFKVEKYWTQKLQEWKQSPVLFLSSCQRSTSLIYNSKYIILSLGIGFQKVIVILCKAIRLIVIVALIFLAICYYHCKAIRRYTPPSASRTNDAADEDLSRYVVLIENEIDLAEKTLKGISKSMNACISKVEKEKNNHLLEELLEKSTGFEGVEIFDTDHIQPLLPVEPVNSWSLPIVTLTCLAVALLNDGVESLLTSVGEGLAFTHLVEESLNNANEYVNIRKTTLILWHEVENKCKWLDTPLAKSVFKEKTAIEVVRWFSDKGKEIVTEISTKGDLVDKTLVVANSMYRITQTILLRYQSNIQPIAKEQLFAHLKGMIADIFCACFTNIPRVITTRCHESVIEKREASVKVAAKLLGKTTKIIERLETRVPTIPDDKMAYIDEWRRHYIMKC</sequence>
<feature type="transmembrane region" description="Helical" evidence="1">
    <location>
        <begin position="425"/>
        <end position="444"/>
    </location>
</feature>
<gene>
    <name evidence="2" type="ORF">HanXRQr2_Chr17g0788881</name>
</gene>
<reference evidence="2" key="2">
    <citation type="submission" date="2020-06" db="EMBL/GenBank/DDBJ databases">
        <title>Helianthus annuus Genome sequencing and assembly Release 2.</title>
        <authorList>
            <person name="Gouzy J."/>
            <person name="Langlade N."/>
            <person name="Munos S."/>
        </authorList>
    </citation>
    <scope>NUCLEOTIDE SEQUENCE</scope>
    <source>
        <tissue evidence="2">Leaves</tissue>
    </source>
</reference>
<evidence type="ECO:0000313" key="2">
    <source>
        <dbReference type="EMBL" id="KAF5754229.1"/>
    </source>
</evidence>
<evidence type="ECO:0000313" key="3">
    <source>
        <dbReference type="Proteomes" id="UP000215914"/>
    </source>
</evidence>
<dbReference type="PANTHER" id="PTHR35307:SF8">
    <property type="entry name" value="GUSTATORY RECEPTOR"/>
    <property type="match status" value="1"/>
</dbReference>
<feature type="transmembrane region" description="Helical" evidence="1">
    <location>
        <begin position="280"/>
        <end position="304"/>
    </location>
</feature>
<dbReference type="AlphaFoldDB" id="A0A9K3DEX1"/>
<feature type="transmembrane region" description="Helical" evidence="1">
    <location>
        <begin position="324"/>
        <end position="347"/>
    </location>
</feature>
<proteinExistence type="predicted"/>
<organism evidence="2 3">
    <name type="scientific">Helianthus annuus</name>
    <name type="common">Common sunflower</name>
    <dbReference type="NCBI Taxonomy" id="4232"/>
    <lineage>
        <taxon>Eukaryota</taxon>
        <taxon>Viridiplantae</taxon>
        <taxon>Streptophyta</taxon>
        <taxon>Embryophyta</taxon>
        <taxon>Tracheophyta</taxon>
        <taxon>Spermatophyta</taxon>
        <taxon>Magnoliopsida</taxon>
        <taxon>eudicotyledons</taxon>
        <taxon>Gunneridae</taxon>
        <taxon>Pentapetalae</taxon>
        <taxon>asterids</taxon>
        <taxon>campanulids</taxon>
        <taxon>Asterales</taxon>
        <taxon>Asteraceae</taxon>
        <taxon>Asteroideae</taxon>
        <taxon>Heliantheae alliance</taxon>
        <taxon>Heliantheae</taxon>
        <taxon>Helianthus</taxon>
    </lineage>
</organism>
<keyword evidence="1" id="KW-0472">Membrane</keyword>
<comment type="caution">
    <text evidence="2">The sequence shown here is derived from an EMBL/GenBank/DDBJ whole genome shotgun (WGS) entry which is preliminary data.</text>
</comment>
<dbReference type="PANTHER" id="PTHR35307">
    <property type="entry name" value="PROTEIN, PUTATIVE-RELATED"/>
    <property type="match status" value="1"/>
</dbReference>
<feature type="transmembrane region" description="Helical" evidence="1">
    <location>
        <begin position="155"/>
        <end position="178"/>
    </location>
</feature>
<reference evidence="2" key="1">
    <citation type="journal article" date="2017" name="Nature">
        <title>The sunflower genome provides insights into oil metabolism, flowering and Asterid evolution.</title>
        <authorList>
            <person name="Badouin H."/>
            <person name="Gouzy J."/>
            <person name="Grassa C.J."/>
            <person name="Murat F."/>
            <person name="Staton S.E."/>
            <person name="Cottret L."/>
            <person name="Lelandais-Briere C."/>
            <person name="Owens G.L."/>
            <person name="Carrere S."/>
            <person name="Mayjonade B."/>
            <person name="Legrand L."/>
            <person name="Gill N."/>
            <person name="Kane N.C."/>
            <person name="Bowers J.E."/>
            <person name="Hubner S."/>
            <person name="Bellec A."/>
            <person name="Berard A."/>
            <person name="Berges H."/>
            <person name="Blanchet N."/>
            <person name="Boniface M.C."/>
            <person name="Brunel D."/>
            <person name="Catrice O."/>
            <person name="Chaidir N."/>
            <person name="Claudel C."/>
            <person name="Donnadieu C."/>
            <person name="Faraut T."/>
            <person name="Fievet G."/>
            <person name="Helmstetter N."/>
            <person name="King M."/>
            <person name="Knapp S.J."/>
            <person name="Lai Z."/>
            <person name="Le Paslier M.C."/>
            <person name="Lippi Y."/>
            <person name="Lorenzon L."/>
            <person name="Mandel J.R."/>
            <person name="Marage G."/>
            <person name="Marchand G."/>
            <person name="Marquand E."/>
            <person name="Bret-Mestries E."/>
            <person name="Morien E."/>
            <person name="Nambeesan S."/>
            <person name="Nguyen T."/>
            <person name="Pegot-Espagnet P."/>
            <person name="Pouilly N."/>
            <person name="Raftis F."/>
            <person name="Sallet E."/>
            <person name="Schiex T."/>
            <person name="Thomas J."/>
            <person name="Vandecasteele C."/>
            <person name="Vares D."/>
            <person name="Vear F."/>
            <person name="Vautrin S."/>
            <person name="Crespi M."/>
            <person name="Mangin B."/>
            <person name="Burke J.M."/>
            <person name="Salse J."/>
            <person name="Munos S."/>
            <person name="Vincourt P."/>
            <person name="Rieseberg L.H."/>
            <person name="Langlade N.B."/>
        </authorList>
    </citation>
    <scope>NUCLEOTIDE SEQUENCE</scope>
    <source>
        <tissue evidence="2">Leaves</tissue>
    </source>
</reference>
<accession>A0A9K3DEX1</accession>
<keyword evidence="1" id="KW-0812">Transmembrane</keyword>
<feature type="transmembrane region" description="Helical" evidence="1">
    <location>
        <begin position="58"/>
        <end position="77"/>
    </location>
</feature>
<keyword evidence="1" id="KW-1133">Transmembrane helix</keyword>
<protein>
    <submittedName>
        <fullName evidence="2">Uncharacterized protein</fullName>
    </submittedName>
</protein>
<dbReference type="EMBL" id="MNCJ02000332">
    <property type="protein sequence ID" value="KAF5754229.1"/>
    <property type="molecule type" value="Genomic_DNA"/>
</dbReference>
<name>A0A9K3DEX1_HELAN</name>